<keyword evidence="2" id="KW-0472">Membrane</keyword>
<proteinExistence type="predicted"/>
<dbReference type="Proteomes" id="UP000037023">
    <property type="component" value="Unassembled WGS sequence"/>
</dbReference>
<reference evidence="3 4" key="1">
    <citation type="submission" date="2015-06" db="EMBL/GenBank/DDBJ databases">
        <authorList>
            <person name="Hoefler B.C."/>
            <person name="Straight P.D."/>
        </authorList>
    </citation>
    <scope>NUCLEOTIDE SEQUENCE [LARGE SCALE GENOMIC DNA]</scope>
    <source>
        <strain evidence="3 4">NRRL 3427</strain>
    </source>
</reference>
<sequence>MVRRGGSRELLDVLRRPLEYAVLTVLLQEIARRLPSWEHPLRRELCEVALDRELWAVAPPGARARPSEPPEEQRAANAAELYRWAVRPLLGGGDGRVGTVAELLSRLRTSPEPSARETFWLIVDGERPGLPDAVWLSLLKEAYGMPRTPPRPGVPVSPPAAHPDDPGNGYTRRFLTRVALLLGGLVLAIALIGLWGMLT</sequence>
<evidence type="ECO:0000256" key="2">
    <source>
        <dbReference type="SAM" id="Phobius"/>
    </source>
</evidence>
<organism evidence="3 4">
    <name type="scientific">Streptomyces viridochromogenes</name>
    <dbReference type="NCBI Taxonomy" id="1938"/>
    <lineage>
        <taxon>Bacteria</taxon>
        <taxon>Bacillati</taxon>
        <taxon>Actinomycetota</taxon>
        <taxon>Actinomycetes</taxon>
        <taxon>Kitasatosporales</taxon>
        <taxon>Streptomycetaceae</taxon>
        <taxon>Streptomyces</taxon>
    </lineage>
</organism>
<accession>A0A0L8KLE7</accession>
<name>A0A0L8KLE7_STRVR</name>
<gene>
    <name evidence="3" type="ORF">ADK34_16105</name>
</gene>
<keyword evidence="2" id="KW-0812">Transmembrane</keyword>
<dbReference type="PATRIC" id="fig|1938.6.peg.3484"/>
<dbReference type="EMBL" id="LGUP01000135">
    <property type="protein sequence ID" value="KOG26675.1"/>
    <property type="molecule type" value="Genomic_DNA"/>
</dbReference>
<evidence type="ECO:0000256" key="1">
    <source>
        <dbReference type="SAM" id="MobiDB-lite"/>
    </source>
</evidence>
<evidence type="ECO:0000313" key="3">
    <source>
        <dbReference type="EMBL" id="KOG26675.1"/>
    </source>
</evidence>
<feature type="region of interest" description="Disordered" evidence="1">
    <location>
        <begin position="148"/>
        <end position="168"/>
    </location>
</feature>
<feature type="transmembrane region" description="Helical" evidence="2">
    <location>
        <begin position="178"/>
        <end position="198"/>
    </location>
</feature>
<keyword evidence="2" id="KW-1133">Transmembrane helix</keyword>
<protein>
    <submittedName>
        <fullName evidence="3">Uncharacterized protein</fullName>
    </submittedName>
</protein>
<evidence type="ECO:0000313" key="4">
    <source>
        <dbReference type="Proteomes" id="UP000037023"/>
    </source>
</evidence>
<comment type="caution">
    <text evidence="3">The sequence shown here is derived from an EMBL/GenBank/DDBJ whole genome shotgun (WGS) entry which is preliminary data.</text>
</comment>
<dbReference type="AlphaFoldDB" id="A0A0L8KLE7"/>
<feature type="compositionally biased region" description="Pro residues" evidence="1">
    <location>
        <begin position="148"/>
        <end position="161"/>
    </location>
</feature>